<evidence type="ECO:0000313" key="1">
    <source>
        <dbReference type="EMBL" id="VDL68599.1"/>
    </source>
</evidence>
<reference evidence="3" key="1">
    <citation type="submission" date="2017-02" db="UniProtKB">
        <authorList>
            <consortium name="WormBaseParasite"/>
        </authorList>
    </citation>
    <scope>IDENTIFICATION</scope>
</reference>
<reference evidence="1 2" key="2">
    <citation type="submission" date="2018-11" db="EMBL/GenBank/DDBJ databases">
        <authorList>
            <consortium name="Pathogen Informatics"/>
        </authorList>
    </citation>
    <scope>NUCLEOTIDE SEQUENCE [LARGE SCALE GENOMIC DNA]</scope>
</reference>
<evidence type="ECO:0000313" key="3">
    <source>
        <dbReference type="WBParaSite" id="NBR_0000500701-mRNA-1"/>
    </source>
</evidence>
<dbReference type="EMBL" id="UYSL01010794">
    <property type="protein sequence ID" value="VDL68599.1"/>
    <property type="molecule type" value="Genomic_DNA"/>
</dbReference>
<evidence type="ECO:0000313" key="2">
    <source>
        <dbReference type="Proteomes" id="UP000271162"/>
    </source>
</evidence>
<dbReference type="AlphaFoldDB" id="A0A0N4XR55"/>
<organism evidence="3">
    <name type="scientific">Nippostrongylus brasiliensis</name>
    <name type="common">Rat hookworm</name>
    <dbReference type="NCBI Taxonomy" id="27835"/>
    <lineage>
        <taxon>Eukaryota</taxon>
        <taxon>Metazoa</taxon>
        <taxon>Ecdysozoa</taxon>
        <taxon>Nematoda</taxon>
        <taxon>Chromadorea</taxon>
        <taxon>Rhabditida</taxon>
        <taxon>Rhabditina</taxon>
        <taxon>Rhabditomorpha</taxon>
        <taxon>Strongyloidea</taxon>
        <taxon>Heligmosomidae</taxon>
        <taxon>Nippostrongylus</taxon>
    </lineage>
</organism>
<keyword evidence="2" id="KW-1185">Reference proteome</keyword>
<dbReference type="Proteomes" id="UP000271162">
    <property type="component" value="Unassembled WGS sequence"/>
</dbReference>
<sequence length="117" mass="13410">MPLLQDLLQLWSFIAEMWEHEPEGRTTAACMADRLRRLRKTMDPFGFDIRLLKLLFLCVASLMPLRCVSGGGYASRTKNNDKMCTLTPYADQLRAFMPLSIRPGVNYGDSLPWSFYA</sequence>
<accession>A0A0N4XR55</accession>
<name>A0A0N4XR55_NIPBR</name>
<dbReference type="WBParaSite" id="NBR_0000500701-mRNA-1">
    <property type="protein sequence ID" value="NBR_0000500701-mRNA-1"/>
    <property type="gene ID" value="NBR_0000500701"/>
</dbReference>
<protein>
    <submittedName>
        <fullName evidence="1 3">Uncharacterized protein</fullName>
    </submittedName>
</protein>
<gene>
    <name evidence="1" type="ORF">NBR_LOCUS5010</name>
</gene>
<proteinExistence type="predicted"/>